<reference evidence="3" key="1">
    <citation type="submission" date="2016-10" db="EMBL/GenBank/DDBJ databases">
        <authorList>
            <person name="Varghese N."/>
            <person name="Submissions S."/>
        </authorList>
    </citation>
    <scope>NUCLEOTIDE SEQUENCE [LARGE SCALE GENOMIC DNA]</scope>
    <source>
        <strain evidence="3">CGMCC 1.7739</strain>
    </source>
</reference>
<gene>
    <name evidence="2" type="ORF">SAMN04488063_0670</name>
</gene>
<dbReference type="RefSeq" id="WP_092888346.1">
    <property type="nucleotide sequence ID" value="NZ_FOOQ01000001.1"/>
</dbReference>
<evidence type="ECO:0008006" key="4">
    <source>
        <dbReference type="Google" id="ProtNLM"/>
    </source>
</evidence>
<dbReference type="EMBL" id="FOOQ01000001">
    <property type="protein sequence ID" value="SFF88927.1"/>
    <property type="molecule type" value="Genomic_DNA"/>
</dbReference>
<keyword evidence="3" id="KW-1185">Reference proteome</keyword>
<evidence type="ECO:0000256" key="1">
    <source>
        <dbReference type="SAM" id="MobiDB-lite"/>
    </source>
</evidence>
<dbReference type="Proteomes" id="UP000198876">
    <property type="component" value="Unassembled WGS sequence"/>
</dbReference>
<evidence type="ECO:0000313" key="2">
    <source>
        <dbReference type="EMBL" id="SFF88927.1"/>
    </source>
</evidence>
<dbReference type="InterPro" id="IPR043899">
    <property type="entry name" value="DUF5789"/>
</dbReference>
<evidence type="ECO:0000313" key="3">
    <source>
        <dbReference type="Proteomes" id="UP000198876"/>
    </source>
</evidence>
<dbReference type="AlphaFoldDB" id="A0A1I2MHD0"/>
<sequence>MAPDDPDDLAERDIRDANERRHERTEHVENILKETDTSLNDHKYPATSEELSRAYSDQRSDLPNETESLGSVFDRLDDEYDTAEEAREAVYNELTGEAMSDRTREGGVDAAEANDQRNLEEIADVESDRTDADDDGADGI</sequence>
<feature type="compositionally biased region" description="Acidic residues" evidence="1">
    <location>
        <begin position="131"/>
        <end position="140"/>
    </location>
</feature>
<feature type="region of interest" description="Disordered" evidence="1">
    <location>
        <begin position="1"/>
        <end position="68"/>
    </location>
</feature>
<feature type="compositionally biased region" description="Basic and acidic residues" evidence="1">
    <location>
        <begin position="9"/>
        <end position="62"/>
    </location>
</feature>
<organism evidence="2 3">
    <name type="scientific">Halopelagius inordinatus</name>
    <dbReference type="NCBI Taxonomy" id="553467"/>
    <lineage>
        <taxon>Archaea</taxon>
        <taxon>Methanobacteriati</taxon>
        <taxon>Methanobacteriota</taxon>
        <taxon>Stenosarchaea group</taxon>
        <taxon>Halobacteria</taxon>
        <taxon>Halobacteriales</taxon>
        <taxon>Haloferacaceae</taxon>
    </lineage>
</organism>
<protein>
    <recommendedName>
        <fullName evidence="4">DUF2795 domain-containing protein</fullName>
    </recommendedName>
</protein>
<dbReference type="Pfam" id="PF19102">
    <property type="entry name" value="DUF5789"/>
    <property type="match status" value="1"/>
</dbReference>
<feature type="compositionally biased region" description="Basic and acidic residues" evidence="1">
    <location>
        <begin position="114"/>
        <end position="130"/>
    </location>
</feature>
<name>A0A1I2MHD0_9EURY</name>
<proteinExistence type="predicted"/>
<feature type="region of interest" description="Disordered" evidence="1">
    <location>
        <begin position="96"/>
        <end position="140"/>
    </location>
</feature>
<dbReference type="STRING" id="553467.SAMN04488063_0670"/>
<accession>A0A1I2MHD0</accession>